<name>A0A1W1Z9G2_9FLAO</name>
<accession>A0A1W1Z9G2</accession>
<reference evidence="1 2" key="1">
    <citation type="submission" date="2017-04" db="EMBL/GenBank/DDBJ databases">
        <authorList>
            <person name="Afonso C.L."/>
            <person name="Miller P.J."/>
            <person name="Scott M.A."/>
            <person name="Spackman E."/>
            <person name="Goraichik I."/>
            <person name="Dimitrov K.M."/>
            <person name="Suarez D.L."/>
            <person name="Swayne D.E."/>
        </authorList>
    </citation>
    <scope>NUCLEOTIDE SEQUENCE [LARGE SCALE GENOMIC DNA]</scope>
    <source>
        <strain evidence="1 2">CGMCC 1.12708</strain>
    </source>
</reference>
<proteinExistence type="predicted"/>
<dbReference type="STRING" id="1434700.SAMN06296427_102271"/>
<dbReference type="EMBL" id="FWXS01000002">
    <property type="protein sequence ID" value="SMC45035.1"/>
    <property type="molecule type" value="Genomic_DNA"/>
</dbReference>
<dbReference type="Proteomes" id="UP000192393">
    <property type="component" value="Unassembled WGS sequence"/>
</dbReference>
<dbReference type="AlphaFoldDB" id="A0A1W1Z9G2"/>
<dbReference type="RefSeq" id="WP_084016427.1">
    <property type="nucleotide sequence ID" value="NZ_FWXS01000002.1"/>
</dbReference>
<sequence length="208" mass="25003">MKSIVAAFILLGFSISFGQIYEFDKSVSIKNTSEIIENKYFNSLSFMNENERSYAFFVTDENNGVIRDEKNRMLHFFEFSNSQNNSYQFEYKYSIKMMNGKEFNKELYEITKNTETEFIIKKFRNERKKNIDYEFIVNIEKSDFNFLFVPFEKSIENSFQIVDLIGQELNTKENYQISFFEFKNCKSRMEILEVDKFRIALPNKLVIY</sequence>
<gene>
    <name evidence="1" type="ORF">SAMN06296427_102271</name>
</gene>
<organism evidence="1 2">
    <name type="scientific">Moheibacter sediminis</name>
    <dbReference type="NCBI Taxonomy" id="1434700"/>
    <lineage>
        <taxon>Bacteria</taxon>
        <taxon>Pseudomonadati</taxon>
        <taxon>Bacteroidota</taxon>
        <taxon>Flavobacteriia</taxon>
        <taxon>Flavobacteriales</taxon>
        <taxon>Weeksellaceae</taxon>
        <taxon>Moheibacter</taxon>
    </lineage>
</organism>
<evidence type="ECO:0000313" key="1">
    <source>
        <dbReference type="EMBL" id="SMC45035.1"/>
    </source>
</evidence>
<evidence type="ECO:0000313" key="2">
    <source>
        <dbReference type="Proteomes" id="UP000192393"/>
    </source>
</evidence>
<keyword evidence="2" id="KW-1185">Reference proteome</keyword>
<protein>
    <submittedName>
        <fullName evidence="1">Uncharacterized protein</fullName>
    </submittedName>
</protein>